<evidence type="ECO:0000256" key="8">
    <source>
        <dbReference type="ARBA" id="ARBA00023136"/>
    </source>
</evidence>
<keyword evidence="3 11" id="KW-0813">Transport</keyword>
<evidence type="ECO:0000256" key="9">
    <source>
        <dbReference type="ARBA" id="ARBA00023170"/>
    </source>
</evidence>
<gene>
    <name evidence="15" type="primary">cirA</name>
    <name evidence="15" type="ORF">MACH26_02560</name>
</gene>
<dbReference type="Gene3D" id="2.40.170.20">
    <property type="entry name" value="TonB-dependent receptor, beta-barrel domain"/>
    <property type="match status" value="1"/>
</dbReference>
<evidence type="ECO:0000256" key="12">
    <source>
        <dbReference type="RuleBase" id="RU003357"/>
    </source>
</evidence>
<dbReference type="SUPFAM" id="SSF56935">
    <property type="entry name" value="Porins"/>
    <property type="match status" value="1"/>
</dbReference>
<evidence type="ECO:0000256" key="7">
    <source>
        <dbReference type="ARBA" id="ARBA00023077"/>
    </source>
</evidence>
<evidence type="ECO:0000313" key="16">
    <source>
        <dbReference type="Proteomes" id="UP001333710"/>
    </source>
</evidence>
<keyword evidence="16" id="KW-1185">Reference proteome</keyword>
<dbReference type="InterPro" id="IPR000531">
    <property type="entry name" value="Beta-barrel_TonB"/>
</dbReference>
<protein>
    <submittedName>
        <fullName evidence="15">Outer membrane protein</fullName>
    </submittedName>
</protein>
<dbReference type="Proteomes" id="UP001333710">
    <property type="component" value="Chromosome"/>
</dbReference>
<dbReference type="Pfam" id="PF00593">
    <property type="entry name" value="TonB_dep_Rec_b-barrel"/>
    <property type="match status" value="1"/>
</dbReference>
<dbReference type="PROSITE" id="PS52016">
    <property type="entry name" value="TONB_DEPENDENT_REC_3"/>
    <property type="match status" value="1"/>
</dbReference>
<dbReference type="GO" id="GO:0044718">
    <property type="term" value="P:siderophore transmembrane transport"/>
    <property type="evidence" value="ECO:0007669"/>
    <property type="project" value="TreeGrafter"/>
</dbReference>
<dbReference type="RefSeq" id="WP_338290559.1">
    <property type="nucleotide sequence ID" value="NZ_AP027272.1"/>
</dbReference>
<dbReference type="KEGG" id="pmaw:MACH26_02560"/>
<keyword evidence="4 11" id="KW-1134">Transmembrane beta strand</keyword>
<evidence type="ECO:0000259" key="14">
    <source>
        <dbReference type="Pfam" id="PF07715"/>
    </source>
</evidence>
<feature type="domain" description="TonB-dependent receptor plug" evidence="14">
    <location>
        <begin position="56"/>
        <end position="162"/>
    </location>
</feature>
<evidence type="ECO:0000256" key="11">
    <source>
        <dbReference type="PROSITE-ProRule" id="PRU01360"/>
    </source>
</evidence>
<keyword evidence="8 11" id="KW-0472">Membrane</keyword>
<dbReference type="InterPro" id="IPR037066">
    <property type="entry name" value="Plug_dom_sf"/>
</dbReference>
<feature type="domain" description="TonB-dependent receptor-like beta-barrel" evidence="13">
    <location>
        <begin position="287"/>
        <end position="617"/>
    </location>
</feature>
<sequence length="653" mass="73263">MNSQLAGMITGSALLLSVSIYAEPQPDETDDLALMSFEQLLELEVSVASTQSENIVKTPAVVSRIDVGQLQKMGIHSLAEMIAMLPGADVQHTGIGTQSVMLRGLFEAFNQKVLFQLDGVPYWQASHSDIPIAGIPLEAISHIEVIRGPGTVFHGSNASAGVINVVTKKSVAGSLHAAVITGGGKEAALNHGMPLWGGTLNLSAHWRESQEYDAFMDFRPTPGFFPPDTPNSGSIVKQPDDKSIMLGWADDSLELQYHEFRSNVQGLAAAATILNHSEMQQEGRLFKVDKSWLTDTQQYRLYADYSNFFLRIPTERLFNGSEFGVQNFGDGDDNNRLRVGGQYIHQTSDQTEWVLGVEAEERETGDYLNTDANGVTRVTTMEQNDVSEWAVYGQWLHDFDDLRVSLGVRYVDNQASGANVLPRISVIHSFDAYSSVKVLYSSGFNSPNFFQKHINIPPGVIVGNPVIEPETVDSLDVAYTYTKDNELFIANFYWTHADDFIQRMSNEFEVRFENTDHFNRYGLELDYQFATETTQWYSNLSYQHEGSQFSEKDIGRQFVPRWLARLGMVWDFKPQHSVGLSLRYASERTAVDETLLLNMQYQYERDYWQAYVTLENLLSDDYAAPDLQDLNPLRTITAGDEDTAVRVGARVFF</sequence>
<comment type="similarity">
    <text evidence="2">Belongs to the TonB-dependent receptor family. Hemoglobin/haptoglobin binding protein subfamily.</text>
</comment>
<dbReference type="EMBL" id="AP027272">
    <property type="protein sequence ID" value="BDX04735.1"/>
    <property type="molecule type" value="Genomic_DNA"/>
</dbReference>
<dbReference type="PANTHER" id="PTHR30069">
    <property type="entry name" value="TONB-DEPENDENT OUTER MEMBRANE RECEPTOR"/>
    <property type="match status" value="1"/>
</dbReference>
<comment type="subcellular location">
    <subcellularLocation>
        <location evidence="1 11">Cell outer membrane</location>
        <topology evidence="1 11">Multi-pass membrane protein</topology>
    </subcellularLocation>
</comment>
<dbReference type="AlphaFoldDB" id="A0AA48HUB8"/>
<evidence type="ECO:0000256" key="1">
    <source>
        <dbReference type="ARBA" id="ARBA00004571"/>
    </source>
</evidence>
<keyword evidence="5 11" id="KW-0812">Transmembrane</keyword>
<dbReference type="GO" id="GO:0015344">
    <property type="term" value="F:siderophore uptake transmembrane transporter activity"/>
    <property type="evidence" value="ECO:0007669"/>
    <property type="project" value="TreeGrafter"/>
</dbReference>
<reference evidence="15" key="1">
    <citation type="submission" date="2023-01" db="EMBL/GenBank/DDBJ databases">
        <title>Complete genome sequence of Planctobacterium marinum strain Dej080120_11.</title>
        <authorList>
            <person name="Ueki S."/>
            <person name="Maruyama F."/>
        </authorList>
    </citation>
    <scope>NUCLEOTIDE SEQUENCE</scope>
    <source>
        <strain evidence="15">Dej080120_11</strain>
    </source>
</reference>
<dbReference type="InterPro" id="IPR039426">
    <property type="entry name" value="TonB-dep_rcpt-like"/>
</dbReference>
<dbReference type="Pfam" id="PF07715">
    <property type="entry name" value="Plug"/>
    <property type="match status" value="1"/>
</dbReference>
<keyword evidence="9" id="KW-0675">Receptor</keyword>
<keyword evidence="6" id="KW-0732">Signal</keyword>
<evidence type="ECO:0000256" key="6">
    <source>
        <dbReference type="ARBA" id="ARBA00022729"/>
    </source>
</evidence>
<keyword evidence="7 12" id="KW-0798">TonB box</keyword>
<evidence type="ECO:0000256" key="3">
    <source>
        <dbReference type="ARBA" id="ARBA00022448"/>
    </source>
</evidence>
<dbReference type="Gene3D" id="2.170.130.10">
    <property type="entry name" value="TonB-dependent receptor, plug domain"/>
    <property type="match status" value="1"/>
</dbReference>
<keyword evidence="10 11" id="KW-0998">Cell outer membrane</keyword>
<accession>A0AA48HUB8</accession>
<evidence type="ECO:0000256" key="4">
    <source>
        <dbReference type="ARBA" id="ARBA00022452"/>
    </source>
</evidence>
<evidence type="ECO:0000256" key="5">
    <source>
        <dbReference type="ARBA" id="ARBA00022692"/>
    </source>
</evidence>
<dbReference type="InterPro" id="IPR012910">
    <property type="entry name" value="Plug_dom"/>
</dbReference>
<evidence type="ECO:0000313" key="15">
    <source>
        <dbReference type="EMBL" id="BDX04735.1"/>
    </source>
</evidence>
<name>A0AA48HUB8_9ALTE</name>
<dbReference type="GO" id="GO:0009279">
    <property type="term" value="C:cell outer membrane"/>
    <property type="evidence" value="ECO:0007669"/>
    <property type="project" value="UniProtKB-SubCell"/>
</dbReference>
<proteinExistence type="inferred from homology"/>
<organism evidence="15 16">
    <name type="scientific">Planctobacterium marinum</name>
    <dbReference type="NCBI Taxonomy" id="1631968"/>
    <lineage>
        <taxon>Bacteria</taxon>
        <taxon>Pseudomonadati</taxon>
        <taxon>Pseudomonadota</taxon>
        <taxon>Gammaproteobacteria</taxon>
        <taxon>Alteromonadales</taxon>
        <taxon>Alteromonadaceae</taxon>
        <taxon>Planctobacterium</taxon>
    </lineage>
</organism>
<evidence type="ECO:0000256" key="10">
    <source>
        <dbReference type="ARBA" id="ARBA00023237"/>
    </source>
</evidence>
<evidence type="ECO:0000259" key="13">
    <source>
        <dbReference type="Pfam" id="PF00593"/>
    </source>
</evidence>
<dbReference type="InterPro" id="IPR036942">
    <property type="entry name" value="Beta-barrel_TonB_sf"/>
</dbReference>
<dbReference type="PANTHER" id="PTHR30069:SF29">
    <property type="entry name" value="HEMOGLOBIN AND HEMOGLOBIN-HAPTOGLOBIN-BINDING PROTEIN 1-RELATED"/>
    <property type="match status" value="1"/>
</dbReference>
<evidence type="ECO:0000256" key="2">
    <source>
        <dbReference type="ARBA" id="ARBA00008143"/>
    </source>
</evidence>